<keyword evidence="1" id="KW-0472">Membrane</keyword>
<keyword evidence="1" id="KW-0812">Transmembrane</keyword>
<reference evidence="2 3" key="1">
    <citation type="journal article" date="2016" name="Front. Microbiol.">
        <title>Genomic Resource of Rice Seed Associated Bacteria.</title>
        <authorList>
            <person name="Midha S."/>
            <person name="Bansal K."/>
            <person name="Sharma S."/>
            <person name="Kumar N."/>
            <person name="Patil P.P."/>
            <person name="Chaudhry V."/>
            <person name="Patil P.B."/>
        </authorList>
    </citation>
    <scope>NUCLEOTIDE SEQUENCE [LARGE SCALE GENOMIC DNA]</scope>
    <source>
        <strain evidence="2 3">NS226</strain>
    </source>
</reference>
<feature type="transmembrane region" description="Helical" evidence="1">
    <location>
        <begin position="134"/>
        <end position="151"/>
    </location>
</feature>
<gene>
    <name evidence="2" type="ORF">NS226_19670</name>
</gene>
<protein>
    <submittedName>
        <fullName evidence="2">Benzoate transporter</fullName>
    </submittedName>
</protein>
<accession>A0A175R3U6</accession>
<proteinExistence type="predicted"/>
<feature type="transmembrane region" description="Helical" evidence="1">
    <location>
        <begin position="189"/>
        <end position="206"/>
    </location>
</feature>
<dbReference type="EMBL" id="LDPZ01000059">
    <property type="protein sequence ID" value="KTQ85433.1"/>
    <property type="molecule type" value="Genomic_DNA"/>
</dbReference>
<name>A0A175R3U6_9HYPH</name>
<feature type="transmembrane region" description="Helical" evidence="1">
    <location>
        <begin position="307"/>
        <end position="330"/>
    </location>
</feature>
<dbReference type="PATRIC" id="fig|401562.3.peg.4059"/>
<dbReference type="PANTHER" id="PTHR30199">
    <property type="entry name" value="MFS FAMILY TRANSPORTER, PREDICTED SUBSTRATE BENZOATE"/>
    <property type="match status" value="1"/>
</dbReference>
<evidence type="ECO:0000313" key="2">
    <source>
        <dbReference type="EMBL" id="KTQ85433.1"/>
    </source>
</evidence>
<feature type="transmembrane region" description="Helical" evidence="1">
    <location>
        <begin position="109"/>
        <end position="127"/>
    </location>
</feature>
<dbReference type="RefSeq" id="WP_058636411.1">
    <property type="nucleotide sequence ID" value="NZ_LDPZ01000059.1"/>
</dbReference>
<keyword evidence="1" id="KW-1133">Transmembrane helix</keyword>
<evidence type="ECO:0000256" key="1">
    <source>
        <dbReference type="SAM" id="Phobius"/>
    </source>
</evidence>
<organism evidence="2 3">
    <name type="scientific">Aureimonas ureilytica</name>
    <dbReference type="NCBI Taxonomy" id="401562"/>
    <lineage>
        <taxon>Bacteria</taxon>
        <taxon>Pseudomonadati</taxon>
        <taxon>Pseudomonadota</taxon>
        <taxon>Alphaproteobacteria</taxon>
        <taxon>Hyphomicrobiales</taxon>
        <taxon>Aurantimonadaceae</taxon>
        <taxon>Aureimonas</taxon>
    </lineage>
</organism>
<feature type="transmembrane region" description="Helical" evidence="1">
    <location>
        <begin position="21"/>
        <end position="46"/>
    </location>
</feature>
<feature type="transmembrane region" description="Helical" evidence="1">
    <location>
        <begin position="337"/>
        <end position="357"/>
    </location>
</feature>
<feature type="transmembrane region" description="Helical" evidence="1">
    <location>
        <begin position="266"/>
        <end position="287"/>
    </location>
</feature>
<feature type="transmembrane region" description="Helical" evidence="1">
    <location>
        <begin position="226"/>
        <end position="245"/>
    </location>
</feature>
<dbReference type="GO" id="GO:0005886">
    <property type="term" value="C:plasma membrane"/>
    <property type="evidence" value="ECO:0007669"/>
    <property type="project" value="TreeGrafter"/>
</dbReference>
<feature type="transmembrane region" description="Helical" evidence="1">
    <location>
        <begin position="377"/>
        <end position="398"/>
    </location>
</feature>
<evidence type="ECO:0000313" key="3">
    <source>
        <dbReference type="Proteomes" id="UP000078272"/>
    </source>
</evidence>
<feature type="transmembrane region" description="Helical" evidence="1">
    <location>
        <begin position="58"/>
        <end position="78"/>
    </location>
</feature>
<dbReference type="Pfam" id="PF03594">
    <property type="entry name" value="BenE"/>
    <property type="match status" value="1"/>
</dbReference>
<dbReference type="PANTHER" id="PTHR30199:SF0">
    <property type="entry name" value="INNER MEMBRANE PROTEIN YDCO"/>
    <property type="match status" value="1"/>
</dbReference>
<dbReference type="InterPro" id="IPR004711">
    <property type="entry name" value="Benzoate_Transporter"/>
</dbReference>
<dbReference type="OrthoDB" id="9792424at2"/>
<dbReference type="Proteomes" id="UP000078272">
    <property type="component" value="Unassembled WGS sequence"/>
</dbReference>
<dbReference type="GO" id="GO:0042925">
    <property type="term" value="F:benzoate transmembrane transporter activity"/>
    <property type="evidence" value="ECO:0007669"/>
    <property type="project" value="InterPro"/>
</dbReference>
<comment type="caution">
    <text evidence="2">The sequence shown here is derived from an EMBL/GenBank/DDBJ whole genome shotgun (WGS) entry which is preliminary data.</text>
</comment>
<sequence length="408" mass="41846">MAMIERPAADRPGPRGVLRDVGPVQLATGFVAFLFSATGPLAIILSVGTHGGLTSAELSSFVFGVFFVNGLITLGMSWAYRQPLALFWTIPGTVLMGPALQHLSLPEVVGAFYATSLLVLALGLSGLAKRVLEILPMPIVMAMVAGIFLQFGTGLVRAVHADVALAGSMVATFFALSAMPAAARRMPPLIGALIVGFAVVALTGRLDAGGVRGLTLASPLLVRPEFSLTAMAELVVPLAITILLVQHGQGFSVLRQAGHQPPLTAVTVAAGMGGLASAAVGAVGTALTGPTNALITSAGPRDRHYATAMVTACFAILFGLAAPTFVDLLLAMPVELMLTLGGLAILRVLLAAMSAAFRGPFSLGALVCFLVTVADLSLLNVGAAFWGLVAGVCASWLVERDAFHAEDA</sequence>
<dbReference type="AlphaFoldDB" id="A0A175R3U6"/>
<feature type="transmembrane region" description="Helical" evidence="1">
    <location>
        <begin position="163"/>
        <end position="182"/>
    </location>
</feature>